<evidence type="ECO:0000256" key="1">
    <source>
        <dbReference type="ARBA" id="ARBA00005915"/>
    </source>
</evidence>
<keyword evidence="4" id="KW-0378">Hydrolase</keyword>
<dbReference type="NCBIfam" id="TIGR00644">
    <property type="entry name" value="recJ"/>
    <property type="match status" value="1"/>
</dbReference>
<dbReference type="InterPro" id="IPR004610">
    <property type="entry name" value="RecJ"/>
</dbReference>
<reference evidence="10 11" key="1">
    <citation type="submission" date="2018-07" db="EMBL/GenBank/DDBJ databases">
        <title>Venubactetium sediminum gen. nov., sp. nov., isolated from a marine solar saltern.</title>
        <authorList>
            <person name="Wang S."/>
        </authorList>
    </citation>
    <scope>NUCLEOTIDE SEQUENCE [LARGE SCALE GENOMIC DNA]</scope>
    <source>
        <strain evidence="10 11">WD2A32</strain>
    </source>
</reference>
<evidence type="ECO:0000259" key="9">
    <source>
        <dbReference type="Pfam" id="PF17768"/>
    </source>
</evidence>
<dbReference type="GO" id="GO:0008409">
    <property type="term" value="F:5'-3' exonuclease activity"/>
    <property type="evidence" value="ECO:0007669"/>
    <property type="project" value="InterPro"/>
</dbReference>
<dbReference type="InterPro" id="IPR041122">
    <property type="entry name" value="RecJ_OB"/>
</dbReference>
<organism evidence="10 11">
    <name type="scientific">Ferruginivarius sediminum</name>
    <dbReference type="NCBI Taxonomy" id="2661937"/>
    <lineage>
        <taxon>Bacteria</taxon>
        <taxon>Pseudomonadati</taxon>
        <taxon>Pseudomonadota</taxon>
        <taxon>Alphaproteobacteria</taxon>
        <taxon>Rhodospirillales</taxon>
        <taxon>Rhodospirillaceae</taxon>
        <taxon>Ferruginivarius</taxon>
    </lineage>
</organism>
<gene>
    <name evidence="10" type="primary">recJ</name>
    <name evidence="10" type="ORF">DRB17_01195</name>
</gene>
<comment type="caution">
    <text evidence="10">The sequence shown here is derived from an EMBL/GenBank/DDBJ whole genome shotgun (WGS) entry which is preliminary data.</text>
</comment>
<evidence type="ECO:0000256" key="3">
    <source>
        <dbReference type="ARBA" id="ARBA00022722"/>
    </source>
</evidence>
<dbReference type="PANTHER" id="PTHR30255:SF2">
    <property type="entry name" value="SINGLE-STRANDED-DNA-SPECIFIC EXONUCLEASE RECJ"/>
    <property type="match status" value="1"/>
</dbReference>
<dbReference type="Pfam" id="PF17768">
    <property type="entry name" value="RecJ_OB"/>
    <property type="match status" value="1"/>
</dbReference>
<dbReference type="AlphaFoldDB" id="A0A369TES0"/>
<dbReference type="InterPro" id="IPR001667">
    <property type="entry name" value="DDH_dom"/>
</dbReference>
<dbReference type="GO" id="GO:0006281">
    <property type="term" value="P:DNA repair"/>
    <property type="evidence" value="ECO:0007669"/>
    <property type="project" value="InterPro"/>
</dbReference>
<dbReference type="SUPFAM" id="SSF64182">
    <property type="entry name" value="DHH phosphoesterases"/>
    <property type="match status" value="1"/>
</dbReference>
<evidence type="ECO:0000259" key="7">
    <source>
        <dbReference type="Pfam" id="PF01368"/>
    </source>
</evidence>
<name>A0A369TES0_9PROT</name>
<evidence type="ECO:0000256" key="2">
    <source>
        <dbReference type="ARBA" id="ARBA00019841"/>
    </source>
</evidence>
<feature type="coiled-coil region" evidence="6">
    <location>
        <begin position="336"/>
        <end position="368"/>
    </location>
</feature>
<keyword evidence="11" id="KW-1185">Reference proteome</keyword>
<evidence type="ECO:0000313" key="10">
    <source>
        <dbReference type="EMBL" id="RDD63813.1"/>
    </source>
</evidence>
<feature type="domain" description="DDH" evidence="7">
    <location>
        <begin position="101"/>
        <end position="256"/>
    </location>
</feature>
<proteinExistence type="inferred from homology"/>
<dbReference type="Gene3D" id="3.10.310.30">
    <property type="match status" value="1"/>
</dbReference>
<dbReference type="Proteomes" id="UP000253941">
    <property type="component" value="Unassembled WGS sequence"/>
</dbReference>
<feature type="domain" description="DHHA1" evidence="8">
    <location>
        <begin position="375"/>
        <end position="468"/>
    </location>
</feature>
<dbReference type="Gene3D" id="3.90.1640.30">
    <property type="match status" value="1"/>
</dbReference>
<dbReference type="InterPro" id="IPR051673">
    <property type="entry name" value="SSDNA_exonuclease_RecJ"/>
</dbReference>
<protein>
    <recommendedName>
        <fullName evidence="2">Single-stranded-DNA-specific exonuclease RecJ</fullName>
    </recommendedName>
</protein>
<dbReference type="Pfam" id="PF01368">
    <property type="entry name" value="DHH"/>
    <property type="match status" value="1"/>
</dbReference>
<dbReference type="GO" id="GO:0003676">
    <property type="term" value="F:nucleic acid binding"/>
    <property type="evidence" value="ECO:0007669"/>
    <property type="project" value="InterPro"/>
</dbReference>
<comment type="similarity">
    <text evidence="1">Belongs to the RecJ family.</text>
</comment>
<evidence type="ECO:0000256" key="6">
    <source>
        <dbReference type="SAM" id="Coils"/>
    </source>
</evidence>
<dbReference type="GO" id="GO:0006310">
    <property type="term" value="P:DNA recombination"/>
    <property type="evidence" value="ECO:0007669"/>
    <property type="project" value="InterPro"/>
</dbReference>
<feature type="domain" description="RecJ OB" evidence="9">
    <location>
        <begin position="483"/>
        <end position="592"/>
    </location>
</feature>
<sequence length="598" mass="63146">MPTQAARTRACFLDVEQSLGGKRWEARNGDERMARALAQRLGLPEVVGRVMAGRGVDLEHAEGYLNPSLKTDLPDPSGFKDMDAAAERLARAVMAGEPMALFADYDVDGGTSAALLGRFLTAVGAEPRIYVPDRLNEGYGPNVPALQRLRDEGYKLIVCLDCGTTAHEPLEAAASMGLEVVVADHHEAEPKLPPALALVNPNRLDESGAHGQMAAVGVTFLLVVAVNRALRAAGAYGGERAEPDLRRWLDLVALGTVCDVVPLTGVNRALVARGLDVLAQRRNAGIAALCDVARLDEKPTPFHLGFLLGPRVNAGGRVGRADLGARLLSTDMPGEAARIAEELDRLNTERKELEAQVLEAALAQVEAEGTPEGMVFAAGEGWHPGVIGIVASRLMERYDLPALVVALDGNGQGKGSGRSVRGVDLGGAVIAARQAGLLIDGGGHTMAAGLTVAADAMAEARDFLRERLTRALTTSGYVPSLGLDGAVNPRGATAELVRTLERLGPYGTGNAEPRFAVPQAQIVKPEVVGEKHVRCYLTGPDGGRLKAIAFRSVDRPLGRALLENRGVPLHVAGKLRLDQWAGRDNVQLIIEDAAAAGR</sequence>
<keyword evidence="3" id="KW-0540">Nuclease</keyword>
<evidence type="ECO:0000256" key="4">
    <source>
        <dbReference type="ARBA" id="ARBA00022801"/>
    </source>
</evidence>
<dbReference type="InterPro" id="IPR003156">
    <property type="entry name" value="DHHA1_dom"/>
</dbReference>
<evidence type="ECO:0000259" key="8">
    <source>
        <dbReference type="Pfam" id="PF02272"/>
    </source>
</evidence>
<dbReference type="InterPro" id="IPR038763">
    <property type="entry name" value="DHH_sf"/>
</dbReference>
<dbReference type="EMBL" id="QPMH01000001">
    <property type="protein sequence ID" value="RDD63813.1"/>
    <property type="molecule type" value="Genomic_DNA"/>
</dbReference>
<evidence type="ECO:0000256" key="5">
    <source>
        <dbReference type="ARBA" id="ARBA00022839"/>
    </source>
</evidence>
<dbReference type="PANTHER" id="PTHR30255">
    <property type="entry name" value="SINGLE-STRANDED-DNA-SPECIFIC EXONUCLEASE RECJ"/>
    <property type="match status" value="1"/>
</dbReference>
<dbReference type="RefSeq" id="WP_114580326.1">
    <property type="nucleotide sequence ID" value="NZ_QPMH01000001.1"/>
</dbReference>
<accession>A0A369TES0</accession>
<keyword evidence="6" id="KW-0175">Coiled coil</keyword>
<keyword evidence="5 10" id="KW-0269">Exonuclease</keyword>
<evidence type="ECO:0000313" key="11">
    <source>
        <dbReference type="Proteomes" id="UP000253941"/>
    </source>
</evidence>
<dbReference type="Pfam" id="PF02272">
    <property type="entry name" value="DHHA1"/>
    <property type="match status" value="1"/>
</dbReference>